<dbReference type="Pfam" id="PF12833">
    <property type="entry name" value="HTH_18"/>
    <property type="match status" value="1"/>
</dbReference>
<keyword evidence="6" id="KW-1185">Reference proteome</keyword>
<evidence type="ECO:0000313" key="5">
    <source>
        <dbReference type="EMBL" id="MFB9994779.1"/>
    </source>
</evidence>
<dbReference type="EMBL" id="JBHLYR010000065">
    <property type="protein sequence ID" value="MFB9994779.1"/>
    <property type="molecule type" value="Genomic_DNA"/>
</dbReference>
<organism evidence="5 6">
    <name type="scientific">Deinococcus oregonensis</name>
    <dbReference type="NCBI Taxonomy" id="1805970"/>
    <lineage>
        <taxon>Bacteria</taxon>
        <taxon>Thermotogati</taxon>
        <taxon>Deinococcota</taxon>
        <taxon>Deinococci</taxon>
        <taxon>Deinococcales</taxon>
        <taxon>Deinococcaceae</taxon>
        <taxon>Deinococcus</taxon>
    </lineage>
</organism>
<dbReference type="SUPFAM" id="SSF51215">
    <property type="entry name" value="Regulatory protein AraC"/>
    <property type="match status" value="1"/>
</dbReference>
<dbReference type="PROSITE" id="PS01124">
    <property type="entry name" value="HTH_ARAC_FAMILY_2"/>
    <property type="match status" value="1"/>
</dbReference>
<gene>
    <name evidence="5" type="ORF">ACFFLM_22755</name>
</gene>
<evidence type="ECO:0000256" key="1">
    <source>
        <dbReference type="ARBA" id="ARBA00023015"/>
    </source>
</evidence>
<dbReference type="RefSeq" id="WP_380016065.1">
    <property type="nucleotide sequence ID" value="NZ_JBHLYR010000065.1"/>
</dbReference>
<dbReference type="InterPro" id="IPR050204">
    <property type="entry name" value="AraC_XylS_family_regulators"/>
</dbReference>
<dbReference type="SUPFAM" id="SSF46689">
    <property type="entry name" value="Homeodomain-like"/>
    <property type="match status" value="2"/>
</dbReference>
<keyword evidence="3" id="KW-0804">Transcription</keyword>
<evidence type="ECO:0000259" key="4">
    <source>
        <dbReference type="PROSITE" id="PS01124"/>
    </source>
</evidence>
<dbReference type="Pfam" id="PF02311">
    <property type="entry name" value="AraC_binding"/>
    <property type="match status" value="1"/>
</dbReference>
<protein>
    <submittedName>
        <fullName evidence="5">AraC family ligand binding domain-containing protein</fullName>
    </submittedName>
</protein>
<evidence type="ECO:0000313" key="6">
    <source>
        <dbReference type="Proteomes" id="UP001589733"/>
    </source>
</evidence>
<keyword evidence="1" id="KW-0805">Transcription regulation</keyword>
<proteinExistence type="predicted"/>
<dbReference type="InterPro" id="IPR018060">
    <property type="entry name" value="HTH_AraC"/>
</dbReference>
<comment type="caution">
    <text evidence="5">The sequence shown here is derived from an EMBL/GenBank/DDBJ whole genome shotgun (WGS) entry which is preliminary data.</text>
</comment>
<dbReference type="InterPro" id="IPR009057">
    <property type="entry name" value="Homeodomain-like_sf"/>
</dbReference>
<dbReference type="PANTHER" id="PTHR46796:SF2">
    <property type="entry name" value="TRANSCRIPTIONAL REGULATORY PROTEIN"/>
    <property type="match status" value="1"/>
</dbReference>
<sequence length="282" mass="31397">MPDRPLPQTHGPAPDTAVVWQPPGLPGLDVLRASYQHHAYPRHTHEHFVIGIVEQGAEAFEYRRDRLLALPGDLTLVNPDEVHTGTSAAPDGYRYRALYPDPELLSAFSERHNAVPFFDQPVVRDPALHAALLRLHGCLEQPVSALERETWLTLVMTTLLTRHAGCRPLPSSPDATLAERVRQNLRDQPTTDLSLSDLARRYGVTSHHLVRAFTRQFGLPPHAYQIGLRVGLARRLLRAGLSPVQVAVETGFYDQSHLGRHFRRLVGVAPGQYQGNVQSSLS</sequence>
<dbReference type="InterPro" id="IPR003313">
    <property type="entry name" value="AraC-bd"/>
</dbReference>
<feature type="domain" description="HTH araC/xylS-type" evidence="4">
    <location>
        <begin position="179"/>
        <end position="276"/>
    </location>
</feature>
<evidence type="ECO:0000256" key="3">
    <source>
        <dbReference type="ARBA" id="ARBA00023163"/>
    </source>
</evidence>
<dbReference type="PANTHER" id="PTHR46796">
    <property type="entry name" value="HTH-TYPE TRANSCRIPTIONAL ACTIVATOR RHAS-RELATED"/>
    <property type="match status" value="1"/>
</dbReference>
<name>A0ABV6B4U7_9DEIO</name>
<evidence type="ECO:0000256" key="2">
    <source>
        <dbReference type="ARBA" id="ARBA00023125"/>
    </source>
</evidence>
<dbReference type="Proteomes" id="UP001589733">
    <property type="component" value="Unassembled WGS sequence"/>
</dbReference>
<dbReference type="SMART" id="SM00342">
    <property type="entry name" value="HTH_ARAC"/>
    <property type="match status" value="1"/>
</dbReference>
<keyword evidence="2" id="KW-0238">DNA-binding</keyword>
<accession>A0ABV6B4U7</accession>
<dbReference type="Gene3D" id="1.10.10.60">
    <property type="entry name" value="Homeodomain-like"/>
    <property type="match status" value="1"/>
</dbReference>
<reference evidence="5 6" key="1">
    <citation type="submission" date="2024-09" db="EMBL/GenBank/DDBJ databases">
        <authorList>
            <person name="Sun Q."/>
            <person name="Mori K."/>
        </authorList>
    </citation>
    <scope>NUCLEOTIDE SEQUENCE [LARGE SCALE GENOMIC DNA]</scope>
    <source>
        <strain evidence="5 6">JCM 13503</strain>
    </source>
</reference>
<dbReference type="InterPro" id="IPR037923">
    <property type="entry name" value="HTH-like"/>
</dbReference>